<dbReference type="PANTHER" id="PTHR30146">
    <property type="entry name" value="LACI-RELATED TRANSCRIPTIONAL REPRESSOR"/>
    <property type="match status" value="1"/>
</dbReference>
<evidence type="ECO:0000259" key="4">
    <source>
        <dbReference type="PROSITE" id="PS50932"/>
    </source>
</evidence>
<evidence type="ECO:0000256" key="2">
    <source>
        <dbReference type="ARBA" id="ARBA00023125"/>
    </source>
</evidence>
<comment type="caution">
    <text evidence="5">The sequence shown here is derived from an EMBL/GenBank/DDBJ whole genome shotgun (WGS) entry which is preliminary data.</text>
</comment>
<dbReference type="GO" id="GO:0003700">
    <property type="term" value="F:DNA-binding transcription factor activity"/>
    <property type="evidence" value="ECO:0007669"/>
    <property type="project" value="TreeGrafter"/>
</dbReference>
<name>A0A645ANL8_9ZZZZ</name>
<keyword evidence="1" id="KW-0805">Transcription regulation</keyword>
<dbReference type="AlphaFoldDB" id="A0A645ANL8"/>
<dbReference type="SUPFAM" id="SSF47413">
    <property type="entry name" value="lambda repressor-like DNA-binding domains"/>
    <property type="match status" value="1"/>
</dbReference>
<protein>
    <submittedName>
        <fullName evidence="5">HTH-type transcriptional repressor CytR</fullName>
    </submittedName>
</protein>
<proteinExistence type="predicted"/>
<organism evidence="5">
    <name type="scientific">bioreactor metagenome</name>
    <dbReference type="NCBI Taxonomy" id="1076179"/>
    <lineage>
        <taxon>unclassified sequences</taxon>
        <taxon>metagenomes</taxon>
        <taxon>ecological metagenomes</taxon>
    </lineage>
</organism>
<evidence type="ECO:0000256" key="3">
    <source>
        <dbReference type="ARBA" id="ARBA00023163"/>
    </source>
</evidence>
<sequence length="332" mass="37816">MKKVSMQDIADKLGVSKGTVSLVLSGKAKSGRISDETSQKVRQLAVEMNYYPNEIARSLTTGKSMSIGVIITDISNEFFGNLTFHIQERAKKYGYTVITTNTNERLDEFNDAVTILLNRQTDGIILVPVDGGEEITQKIIARHIPLVQVDRFYPAINASYIIVDNYKISAKMTEMLIEKGNRRIAVVCYDIKLNALMDRKQGCIDVLNQHNLFDPALIKDINYEQQEEEIHKAIVEFKNNTDKVDAIFFCSRRVFITGMKYMHKEGIRISEEMDVVCFDKIDSFSIANIPFNFIEQPIKDMGEKAVDILMNQINGKNTINQYLLEAQIRRHA</sequence>
<dbReference type="SUPFAM" id="SSF53822">
    <property type="entry name" value="Periplasmic binding protein-like I"/>
    <property type="match status" value="1"/>
</dbReference>
<dbReference type="Gene3D" id="3.40.50.2300">
    <property type="match status" value="2"/>
</dbReference>
<dbReference type="InterPro" id="IPR025997">
    <property type="entry name" value="SBP_2_dom"/>
</dbReference>
<dbReference type="EMBL" id="VSSQ01014955">
    <property type="protein sequence ID" value="MPM54769.1"/>
    <property type="molecule type" value="Genomic_DNA"/>
</dbReference>
<dbReference type="Pfam" id="PF00356">
    <property type="entry name" value="LacI"/>
    <property type="match status" value="1"/>
</dbReference>
<dbReference type="InterPro" id="IPR000843">
    <property type="entry name" value="HTH_LacI"/>
</dbReference>
<dbReference type="CDD" id="cd01392">
    <property type="entry name" value="HTH_LacI"/>
    <property type="match status" value="1"/>
</dbReference>
<gene>
    <name evidence="5" type="primary">cytR_11</name>
    <name evidence="5" type="ORF">SDC9_101549</name>
</gene>
<dbReference type="InterPro" id="IPR010982">
    <property type="entry name" value="Lambda_DNA-bd_dom_sf"/>
</dbReference>
<feature type="domain" description="HTH lacI-type" evidence="4">
    <location>
        <begin position="4"/>
        <end position="61"/>
    </location>
</feature>
<dbReference type="InterPro" id="IPR028082">
    <property type="entry name" value="Peripla_BP_I"/>
</dbReference>
<keyword evidence="3" id="KW-0804">Transcription</keyword>
<dbReference type="Pfam" id="PF13407">
    <property type="entry name" value="Peripla_BP_4"/>
    <property type="match status" value="1"/>
</dbReference>
<accession>A0A645ANL8</accession>
<reference evidence="5" key="1">
    <citation type="submission" date="2019-08" db="EMBL/GenBank/DDBJ databases">
        <authorList>
            <person name="Kucharzyk K."/>
            <person name="Murdoch R.W."/>
            <person name="Higgins S."/>
            <person name="Loffler F."/>
        </authorList>
    </citation>
    <scope>NUCLEOTIDE SEQUENCE</scope>
</reference>
<dbReference type="SMART" id="SM00354">
    <property type="entry name" value="HTH_LACI"/>
    <property type="match status" value="1"/>
</dbReference>
<dbReference type="PANTHER" id="PTHR30146:SF109">
    <property type="entry name" value="HTH-TYPE TRANSCRIPTIONAL REGULATOR GALS"/>
    <property type="match status" value="1"/>
</dbReference>
<dbReference type="Gene3D" id="1.10.260.40">
    <property type="entry name" value="lambda repressor-like DNA-binding domains"/>
    <property type="match status" value="1"/>
</dbReference>
<dbReference type="PROSITE" id="PS50932">
    <property type="entry name" value="HTH_LACI_2"/>
    <property type="match status" value="1"/>
</dbReference>
<evidence type="ECO:0000313" key="5">
    <source>
        <dbReference type="EMBL" id="MPM54769.1"/>
    </source>
</evidence>
<keyword evidence="2" id="KW-0238">DNA-binding</keyword>
<dbReference type="GO" id="GO:0000976">
    <property type="term" value="F:transcription cis-regulatory region binding"/>
    <property type="evidence" value="ECO:0007669"/>
    <property type="project" value="TreeGrafter"/>
</dbReference>
<evidence type="ECO:0000256" key="1">
    <source>
        <dbReference type="ARBA" id="ARBA00023015"/>
    </source>
</evidence>